<dbReference type="Gene3D" id="3.30.420.10">
    <property type="entry name" value="Ribonuclease H-like superfamily/Ribonuclease H"/>
    <property type="match status" value="1"/>
</dbReference>
<evidence type="ECO:0000256" key="2">
    <source>
        <dbReference type="SAM" id="Coils"/>
    </source>
</evidence>
<dbReference type="NCBIfam" id="NF033516">
    <property type="entry name" value="transpos_IS3"/>
    <property type="match status" value="1"/>
</dbReference>
<comment type="similarity">
    <text evidence="1">Belongs to the transposase 8 family.</text>
</comment>
<dbReference type="Pfam" id="PF01527">
    <property type="entry name" value="HTH_Tnp_1"/>
    <property type="match status" value="1"/>
</dbReference>
<dbReference type="InterPro" id="IPR012337">
    <property type="entry name" value="RNaseH-like_sf"/>
</dbReference>
<feature type="coiled-coil region" evidence="2">
    <location>
        <begin position="61"/>
        <end position="88"/>
    </location>
</feature>
<dbReference type="Pfam" id="PF13276">
    <property type="entry name" value="HTH_21"/>
    <property type="match status" value="1"/>
</dbReference>
<dbReference type="PROSITE" id="PS50994">
    <property type="entry name" value="INTEGRASE"/>
    <property type="match status" value="1"/>
</dbReference>
<dbReference type="InterPro" id="IPR025948">
    <property type="entry name" value="HTH-like_dom"/>
</dbReference>
<dbReference type="SUPFAM" id="SSF53098">
    <property type="entry name" value="Ribonuclease H-like"/>
    <property type="match status" value="1"/>
</dbReference>
<accession>A0A9E4K929</accession>
<feature type="domain" description="Integrase catalytic" evidence="3">
    <location>
        <begin position="205"/>
        <end position="382"/>
    </location>
</feature>
<keyword evidence="2" id="KW-0175">Coiled coil</keyword>
<dbReference type="GO" id="GO:0004803">
    <property type="term" value="F:transposase activity"/>
    <property type="evidence" value="ECO:0007669"/>
    <property type="project" value="InterPro"/>
</dbReference>
<gene>
    <name evidence="4" type="ORF">JAZ04_21535</name>
</gene>
<reference evidence="4" key="1">
    <citation type="journal article" date="2021" name="Proc. Natl. Acad. Sci. U.S.A.">
        <title>Global biogeography of chemosynthetic symbionts reveals both localized and globally distributed symbiont groups. .</title>
        <authorList>
            <person name="Osvatic J.T."/>
            <person name="Wilkins L.G.E."/>
            <person name="Leibrecht L."/>
            <person name="Leray M."/>
            <person name="Zauner S."/>
            <person name="Polzin J."/>
            <person name="Camacho Y."/>
            <person name="Gros O."/>
            <person name="van Gils J.A."/>
            <person name="Eisen J.A."/>
            <person name="Petersen J.M."/>
            <person name="Yuen B."/>
        </authorList>
    </citation>
    <scope>NUCLEOTIDE SEQUENCE</scope>
    <source>
        <strain evidence="4">MAGL173</strain>
    </source>
</reference>
<comment type="caution">
    <text evidence="4">The sequence shown here is derived from an EMBL/GenBank/DDBJ whole genome shotgun (WGS) entry which is preliminary data.</text>
</comment>
<evidence type="ECO:0000313" key="5">
    <source>
        <dbReference type="Proteomes" id="UP000886687"/>
    </source>
</evidence>
<evidence type="ECO:0000259" key="3">
    <source>
        <dbReference type="PROSITE" id="PS50994"/>
    </source>
</evidence>
<dbReference type="EMBL" id="JAEPDI010000038">
    <property type="protein sequence ID" value="MCG7941422.1"/>
    <property type="molecule type" value="Genomic_DNA"/>
</dbReference>
<evidence type="ECO:0000256" key="1">
    <source>
        <dbReference type="ARBA" id="ARBA00009964"/>
    </source>
</evidence>
<dbReference type="AlphaFoldDB" id="A0A9E4K929"/>
<name>A0A9E4K929_9GAMM</name>
<protein>
    <submittedName>
        <fullName evidence="4">IS3 family transposase</fullName>
    </submittedName>
</protein>
<dbReference type="PANTHER" id="PTHR46889:SF4">
    <property type="entry name" value="TRANSPOSASE INSO FOR INSERTION SEQUENCE ELEMENT IS911B-RELATED"/>
    <property type="match status" value="1"/>
</dbReference>
<dbReference type="PANTHER" id="PTHR46889">
    <property type="entry name" value="TRANSPOSASE INSF FOR INSERTION SEQUENCE IS3B-RELATED"/>
    <property type="match status" value="1"/>
</dbReference>
<dbReference type="InterPro" id="IPR001584">
    <property type="entry name" value="Integrase_cat-core"/>
</dbReference>
<dbReference type="GO" id="GO:0003677">
    <property type="term" value="F:DNA binding"/>
    <property type="evidence" value="ECO:0007669"/>
    <property type="project" value="InterPro"/>
</dbReference>
<dbReference type="InterPro" id="IPR009057">
    <property type="entry name" value="Homeodomain-like_sf"/>
</dbReference>
<evidence type="ECO:0000313" key="4">
    <source>
        <dbReference type="EMBL" id="MCG7941422.1"/>
    </source>
</evidence>
<proteinExistence type="inferred from homology"/>
<organism evidence="4 5">
    <name type="scientific">Candidatus Thiodiazotropha lotti</name>
    <dbReference type="NCBI Taxonomy" id="2792787"/>
    <lineage>
        <taxon>Bacteria</taxon>
        <taxon>Pseudomonadati</taxon>
        <taxon>Pseudomonadota</taxon>
        <taxon>Gammaproteobacteria</taxon>
        <taxon>Chromatiales</taxon>
        <taxon>Sedimenticolaceae</taxon>
        <taxon>Candidatus Thiodiazotropha</taxon>
    </lineage>
</organism>
<sequence>MATRRKYSKEFKLDAISLVEEQGYATTEAASSLGIRPELIRRWIRERQADDGQAFRGNGKRTPEQEEIKRLKTKMKRLEMEKEILKKATVFFGSRNEVKYSFITQHKNTCPISLQCQVLGVKRSAYYQYIARQTSHKEDKNHQEMLEWIEDIAESSDHTYGSRRIKKALNILGYPVSRNKARKLMREAGVSVKQRKKYKVTTNSNHKQPVFENLLERQFDVAQTDQAYAADVTYIWTQEGWLYLAVVIDLCSRKVVGWSMSSRMKAQLVCDALTMAIWHRRPKSGLIHHSDRGSQYASKVFRRRLKAQGIQGSMSRKGDCWDNAVVESFFGSLKQERVHWRNYQTRHEAQQDILQYISIFYNGQRLHSYLGYMSPNNYEKQLLERKKAA</sequence>
<dbReference type="InterPro" id="IPR048020">
    <property type="entry name" value="Transpos_IS3"/>
</dbReference>
<dbReference type="Pfam" id="PF13333">
    <property type="entry name" value="rve_2"/>
    <property type="match status" value="1"/>
</dbReference>
<dbReference type="InterPro" id="IPR050900">
    <property type="entry name" value="Transposase_IS3/IS150/IS904"/>
</dbReference>
<dbReference type="Proteomes" id="UP000886687">
    <property type="component" value="Unassembled WGS sequence"/>
</dbReference>
<dbReference type="SUPFAM" id="SSF46689">
    <property type="entry name" value="Homeodomain-like"/>
    <property type="match status" value="1"/>
</dbReference>
<dbReference type="InterPro" id="IPR036397">
    <property type="entry name" value="RNaseH_sf"/>
</dbReference>
<dbReference type="InterPro" id="IPR002514">
    <property type="entry name" value="Transposase_8"/>
</dbReference>
<dbReference type="Gene3D" id="1.10.10.60">
    <property type="entry name" value="Homeodomain-like"/>
    <property type="match status" value="1"/>
</dbReference>
<dbReference type="Pfam" id="PF00665">
    <property type="entry name" value="rve"/>
    <property type="match status" value="1"/>
</dbReference>
<dbReference type="GO" id="GO:0015074">
    <property type="term" value="P:DNA integration"/>
    <property type="evidence" value="ECO:0007669"/>
    <property type="project" value="InterPro"/>
</dbReference>
<dbReference type="GO" id="GO:0006313">
    <property type="term" value="P:DNA transposition"/>
    <property type="evidence" value="ECO:0007669"/>
    <property type="project" value="InterPro"/>
</dbReference>